<dbReference type="RefSeq" id="WP_267624076.1">
    <property type="nucleotide sequence ID" value="NZ_JAODIW010000008.1"/>
</dbReference>
<dbReference type="EMBL" id="JBHSDS010000006">
    <property type="protein sequence ID" value="MFC4358260.1"/>
    <property type="molecule type" value="Genomic_DNA"/>
</dbReference>
<dbReference type="PANTHER" id="PTHR35841">
    <property type="entry name" value="PHOSPHONATES-BINDING PERIPLASMIC PROTEIN"/>
    <property type="match status" value="1"/>
</dbReference>
<keyword evidence="1" id="KW-0732">Signal</keyword>
<reference evidence="3 4" key="1">
    <citation type="journal article" date="2019" name="Int. J. Syst. Evol. Microbiol.">
        <title>The Global Catalogue of Microorganisms (GCM) 10K type strain sequencing project: providing services to taxonomists for standard genome sequencing and annotation.</title>
        <authorList>
            <consortium name="The Broad Institute Genomics Platform"/>
            <consortium name="The Broad Institute Genome Sequencing Center for Infectious Disease"/>
            <person name="Wu L."/>
            <person name="Ma J."/>
        </authorList>
    </citation>
    <scope>NUCLEOTIDE SEQUENCE [LARGE SCALE GENOMIC DNA]</scope>
    <source>
        <strain evidence="3 4">CGMCC 1.12553</strain>
    </source>
</reference>
<evidence type="ECO:0000313" key="3">
    <source>
        <dbReference type="EMBL" id="MFC4358260.1"/>
    </source>
</evidence>
<name>A0ABD5PBF0_9EURY</name>
<protein>
    <submittedName>
        <fullName evidence="3">Phosphate/phosphite/phosphonate ABC transporter substrate-binding protein</fullName>
    </submittedName>
</protein>
<feature type="region of interest" description="Disordered" evidence="2">
    <location>
        <begin position="264"/>
        <end position="284"/>
    </location>
</feature>
<dbReference type="NCBIfam" id="TIGR01098">
    <property type="entry name" value="3A0109s03R"/>
    <property type="match status" value="1"/>
</dbReference>
<keyword evidence="4" id="KW-1185">Reference proteome</keyword>
<gene>
    <name evidence="3" type="ORF">ACFO0N_09910</name>
</gene>
<proteinExistence type="predicted"/>
<feature type="compositionally biased region" description="Acidic residues" evidence="2">
    <location>
        <begin position="274"/>
        <end position="284"/>
    </location>
</feature>
<dbReference type="PROSITE" id="PS51257">
    <property type="entry name" value="PROKAR_LIPOPROTEIN"/>
    <property type="match status" value="1"/>
</dbReference>
<dbReference type="CDD" id="cd01071">
    <property type="entry name" value="PBP2_PhnD_like"/>
    <property type="match status" value="1"/>
</dbReference>
<sequence length="317" mass="33644">MANRRNFIKAAGVAGTLGITGLSGCIGSFGSQPYGDGTVNFMMSPSEPQDYMMQQYRPYGEYLDEQIEDASVELQYAADYTAVLQGLGSGTADIAETGPFAAALGVKDDKAEIALQRHAYGSWTYESVIVTQEDSDIEELADLEGKKVGFADMASASGSLYPLYMLKQAGLNIGEAPTSDSGADFTGTWSGHAEAFSALESGQVDAAGVGNFITQGDDGLKDGFRYVEKTEGIPRAPMVVSPELSDEEKQNVVNALKGAPEKAYLGANGKSNDETGESGTEDDLWFDDVRPADLETYQPVIDVANELGLSTDLLNQG</sequence>
<dbReference type="NCBIfam" id="TIGR01409">
    <property type="entry name" value="TAT_signal_seq"/>
    <property type="match status" value="1"/>
</dbReference>
<dbReference type="Gene3D" id="3.40.190.10">
    <property type="entry name" value="Periplasmic binding protein-like II"/>
    <property type="match status" value="2"/>
</dbReference>
<dbReference type="InterPro" id="IPR005770">
    <property type="entry name" value="PhnD"/>
</dbReference>
<accession>A0ABD5PBF0</accession>
<organism evidence="3 4">
    <name type="scientific">Halobium salinum</name>
    <dbReference type="NCBI Taxonomy" id="1364940"/>
    <lineage>
        <taxon>Archaea</taxon>
        <taxon>Methanobacteriati</taxon>
        <taxon>Methanobacteriota</taxon>
        <taxon>Stenosarchaea group</taxon>
        <taxon>Halobacteria</taxon>
        <taxon>Halobacteriales</taxon>
        <taxon>Haloferacaceae</taxon>
        <taxon>Halobium</taxon>
    </lineage>
</organism>
<comment type="caution">
    <text evidence="3">The sequence shown here is derived from an EMBL/GenBank/DDBJ whole genome shotgun (WGS) entry which is preliminary data.</text>
</comment>
<dbReference type="InterPro" id="IPR019546">
    <property type="entry name" value="TAT_signal_bac_arc"/>
</dbReference>
<evidence type="ECO:0000256" key="1">
    <source>
        <dbReference type="ARBA" id="ARBA00022729"/>
    </source>
</evidence>
<evidence type="ECO:0000256" key="2">
    <source>
        <dbReference type="SAM" id="MobiDB-lite"/>
    </source>
</evidence>
<dbReference type="AlphaFoldDB" id="A0ABD5PBF0"/>
<dbReference type="Pfam" id="PF12974">
    <property type="entry name" value="Phosphonate-bd"/>
    <property type="match status" value="1"/>
</dbReference>
<evidence type="ECO:0000313" key="4">
    <source>
        <dbReference type="Proteomes" id="UP001595921"/>
    </source>
</evidence>
<dbReference type="PANTHER" id="PTHR35841:SF1">
    <property type="entry name" value="PHOSPHONATES-BINDING PERIPLASMIC PROTEIN"/>
    <property type="match status" value="1"/>
</dbReference>
<dbReference type="SUPFAM" id="SSF53850">
    <property type="entry name" value="Periplasmic binding protein-like II"/>
    <property type="match status" value="1"/>
</dbReference>
<dbReference type="Proteomes" id="UP001595921">
    <property type="component" value="Unassembled WGS sequence"/>
</dbReference>